<organism evidence="1">
    <name type="scientific">Anguilla anguilla</name>
    <name type="common">European freshwater eel</name>
    <name type="synonym">Muraena anguilla</name>
    <dbReference type="NCBI Taxonomy" id="7936"/>
    <lineage>
        <taxon>Eukaryota</taxon>
        <taxon>Metazoa</taxon>
        <taxon>Chordata</taxon>
        <taxon>Craniata</taxon>
        <taxon>Vertebrata</taxon>
        <taxon>Euteleostomi</taxon>
        <taxon>Actinopterygii</taxon>
        <taxon>Neopterygii</taxon>
        <taxon>Teleostei</taxon>
        <taxon>Anguilliformes</taxon>
        <taxon>Anguillidae</taxon>
        <taxon>Anguilla</taxon>
    </lineage>
</organism>
<proteinExistence type="predicted"/>
<reference evidence="1" key="2">
    <citation type="journal article" date="2015" name="Fish Shellfish Immunol.">
        <title>Early steps in the European eel (Anguilla anguilla)-Vibrio vulnificus interaction in the gills: Role of the RtxA13 toxin.</title>
        <authorList>
            <person name="Callol A."/>
            <person name="Pajuelo D."/>
            <person name="Ebbesson L."/>
            <person name="Teles M."/>
            <person name="MacKenzie S."/>
            <person name="Amaro C."/>
        </authorList>
    </citation>
    <scope>NUCLEOTIDE SEQUENCE</scope>
</reference>
<dbReference type="AlphaFoldDB" id="A0A0E9X8F3"/>
<dbReference type="EMBL" id="GBXM01009555">
    <property type="protein sequence ID" value="JAH99022.1"/>
    <property type="molecule type" value="Transcribed_RNA"/>
</dbReference>
<sequence>MKLLRQVKLGGKYMTRVNYGYCIRLFKPKFFSFCACSLLELGLFGMEFSAVHIGIRSFIAPQYFAIQQQHIVLVY</sequence>
<accession>A0A0E9X8F3</accession>
<reference evidence="1" key="1">
    <citation type="submission" date="2014-11" db="EMBL/GenBank/DDBJ databases">
        <authorList>
            <person name="Amaro Gonzalez C."/>
        </authorList>
    </citation>
    <scope>NUCLEOTIDE SEQUENCE</scope>
</reference>
<protein>
    <submittedName>
        <fullName evidence="1">Uncharacterized protein</fullName>
    </submittedName>
</protein>
<name>A0A0E9X8F3_ANGAN</name>
<evidence type="ECO:0000313" key="1">
    <source>
        <dbReference type="EMBL" id="JAH99022.1"/>
    </source>
</evidence>